<protein>
    <submittedName>
        <fullName evidence="3">Uncharacterized protein</fullName>
    </submittedName>
</protein>
<organism evidence="3 4">
    <name type="scientific">Cloeon dipterum</name>
    <dbReference type="NCBI Taxonomy" id="197152"/>
    <lineage>
        <taxon>Eukaryota</taxon>
        <taxon>Metazoa</taxon>
        <taxon>Ecdysozoa</taxon>
        <taxon>Arthropoda</taxon>
        <taxon>Hexapoda</taxon>
        <taxon>Insecta</taxon>
        <taxon>Pterygota</taxon>
        <taxon>Palaeoptera</taxon>
        <taxon>Ephemeroptera</taxon>
        <taxon>Pisciforma</taxon>
        <taxon>Baetidae</taxon>
        <taxon>Cloeon</taxon>
    </lineage>
</organism>
<evidence type="ECO:0000256" key="1">
    <source>
        <dbReference type="SAM" id="MobiDB-lite"/>
    </source>
</evidence>
<dbReference type="PANTHER" id="PTHR33444">
    <property type="entry name" value="SI:DKEY-19B23.12-RELATED"/>
    <property type="match status" value="1"/>
</dbReference>
<keyword evidence="2" id="KW-1133">Transmembrane helix</keyword>
<sequence length="282" mass="31155">MQNIPDASVPNASPTFEDALAEPSVPPPCFSDATRELQPQPSEGLARVGWAQQSDSNMGTATTNTMPAHPLIPDLTMATPNEPPGGKSHIGWVLPSLDKSAASPKATSSPSSNNITSPTNLTRPEDQPACNDENSKEPSSNFAASCFLFLIITVNLFCMISMPTIGILHIRDCRISPVLPAFLIIGGALIILINVSYWWSLGKVRTEAGVEWAHEINAKLILVFVGWLALSSFWVYKHFEPSPFPEDKAYCNPVLYYFYFWLINAMHLLLFPMCCCWYCCRR</sequence>
<dbReference type="PANTHER" id="PTHR33444:SF2">
    <property type="entry name" value="MARVEL DOMAIN-CONTAINING PROTEIN"/>
    <property type="match status" value="1"/>
</dbReference>
<evidence type="ECO:0000256" key="2">
    <source>
        <dbReference type="SAM" id="Phobius"/>
    </source>
</evidence>
<evidence type="ECO:0000313" key="4">
    <source>
        <dbReference type="Proteomes" id="UP000494165"/>
    </source>
</evidence>
<dbReference type="EMBL" id="CADEPI010000329">
    <property type="protein sequence ID" value="CAB3383889.1"/>
    <property type="molecule type" value="Genomic_DNA"/>
</dbReference>
<feature type="region of interest" description="Disordered" evidence="1">
    <location>
        <begin position="1"/>
        <end position="136"/>
    </location>
</feature>
<proteinExistence type="predicted"/>
<keyword evidence="2" id="KW-0472">Membrane</keyword>
<keyword evidence="2" id="KW-0812">Transmembrane</keyword>
<dbReference type="AlphaFoldDB" id="A0A8S1DN59"/>
<reference evidence="3 4" key="1">
    <citation type="submission" date="2020-04" db="EMBL/GenBank/DDBJ databases">
        <authorList>
            <person name="Alioto T."/>
            <person name="Alioto T."/>
            <person name="Gomez Garrido J."/>
        </authorList>
    </citation>
    <scope>NUCLEOTIDE SEQUENCE [LARGE SCALE GENOMIC DNA]</scope>
</reference>
<accession>A0A8S1DN59</accession>
<feature type="transmembrane region" description="Helical" evidence="2">
    <location>
        <begin position="220"/>
        <end position="236"/>
    </location>
</feature>
<feature type="compositionally biased region" description="Low complexity" evidence="1">
    <location>
        <begin position="99"/>
        <end position="120"/>
    </location>
</feature>
<feature type="compositionally biased region" description="Polar residues" evidence="1">
    <location>
        <begin position="1"/>
        <end position="14"/>
    </location>
</feature>
<feature type="compositionally biased region" description="Polar residues" evidence="1">
    <location>
        <begin position="51"/>
        <end position="66"/>
    </location>
</feature>
<dbReference type="OrthoDB" id="6157510at2759"/>
<dbReference type="InterPro" id="IPR040350">
    <property type="entry name" value="TMEM272"/>
</dbReference>
<feature type="transmembrane region" description="Helical" evidence="2">
    <location>
        <begin position="256"/>
        <end position="280"/>
    </location>
</feature>
<keyword evidence="4" id="KW-1185">Reference proteome</keyword>
<comment type="caution">
    <text evidence="3">The sequence shown here is derived from an EMBL/GenBank/DDBJ whole genome shotgun (WGS) entry which is preliminary data.</text>
</comment>
<gene>
    <name evidence="3" type="ORF">CLODIP_2_CD07170</name>
</gene>
<name>A0A8S1DN59_9INSE</name>
<evidence type="ECO:0000313" key="3">
    <source>
        <dbReference type="EMBL" id="CAB3383889.1"/>
    </source>
</evidence>
<dbReference type="Proteomes" id="UP000494165">
    <property type="component" value="Unassembled WGS sequence"/>
</dbReference>
<feature type="transmembrane region" description="Helical" evidence="2">
    <location>
        <begin position="142"/>
        <end position="166"/>
    </location>
</feature>
<feature type="transmembrane region" description="Helical" evidence="2">
    <location>
        <begin position="178"/>
        <end position="199"/>
    </location>
</feature>